<dbReference type="Pfam" id="PF02887">
    <property type="entry name" value="PK_C"/>
    <property type="match status" value="1"/>
</dbReference>
<comment type="caution">
    <text evidence="2">The sequence shown here is derived from an EMBL/GenBank/DDBJ whole genome shotgun (WGS) entry which is preliminary data.</text>
</comment>
<protein>
    <recommendedName>
        <fullName evidence="1">Pyruvate kinase C-terminal domain-containing protein</fullName>
    </recommendedName>
</protein>
<gene>
    <name evidence="2" type="ORF">CDO51_07660</name>
</gene>
<accession>A0A226BZF9</accession>
<sequence>MITFENPGEGNTKEAVELAVKHSKDLGITDYVVASNTGKTIYELLELVDPQKINIVCVKHHVGYKEPGLDEMSKEVSRDLEDRGVKLLTTTHLFANVERAITNNFGGLYPGGIVSATLRCFGQGVKVCFEISTMAQDAGMIPYGKDVIAIGGTARGADSAVVINPAHAKDFFKTNLKEIICKPRN</sequence>
<organism evidence="2 3">
    <name type="scientific">Natranaerobius trueperi</name>
    <dbReference type="NCBI Taxonomy" id="759412"/>
    <lineage>
        <taxon>Bacteria</taxon>
        <taxon>Bacillati</taxon>
        <taxon>Bacillota</taxon>
        <taxon>Clostridia</taxon>
        <taxon>Natranaerobiales</taxon>
        <taxon>Natranaerobiaceae</taxon>
        <taxon>Natranaerobius</taxon>
    </lineage>
</organism>
<proteinExistence type="predicted"/>
<dbReference type="AlphaFoldDB" id="A0A226BZF9"/>
<evidence type="ECO:0000313" key="3">
    <source>
        <dbReference type="Proteomes" id="UP000214588"/>
    </source>
</evidence>
<feature type="domain" description="Pyruvate kinase C-terminal" evidence="1">
    <location>
        <begin position="16"/>
        <end position="159"/>
    </location>
</feature>
<dbReference type="RefSeq" id="WP_089023700.1">
    <property type="nucleotide sequence ID" value="NZ_NIQC01000015.1"/>
</dbReference>
<evidence type="ECO:0000313" key="2">
    <source>
        <dbReference type="EMBL" id="OWZ83579.1"/>
    </source>
</evidence>
<keyword evidence="3" id="KW-1185">Reference proteome</keyword>
<dbReference type="InterPro" id="IPR036918">
    <property type="entry name" value="Pyrv_Knase_C_sf"/>
</dbReference>
<dbReference type="Proteomes" id="UP000214588">
    <property type="component" value="Unassembled WGS sequence"/>
</dbReference>
<dbReference type="OrthoDB" id="9782984at2"/>
<dbReference type="InterPro" id="IPR015074">
    <property type="entry name" value="DUF1867"/>
</dbReference>
<dbReference type="InterPro" id="IPR015795">
    <property type="entry name" value="Pyrv_Knase_C"/>
</dbReference>
<evidence type="ECO:0000259" key="1">
    <source>
        <dbReference type="Pfam" id="PF02887"/>
    </source>
</evidence>
<dbReference type="SUPFAM" id="SSF52935">
    <property type="entry name" value="PK C-terminal domain-like"/>
    <property type="match status" value="1"/>
</dbReference>
<dbReference type="Gene3D" id="3.40.1380.20">
    <property type="entry name" value="Pyruvate kinase, C-terminal domain"/>
    <property type="match status" value="1"/>
</dbReference>
<dbReference type="PIRSF" id="PIRSF016138">
    <property type="entry name" value="UCP016138"/>
    <property type="match status" value="1"/>
</dbReference>
<dbReference type="EMBL" id="NIQC01000015">
    <property type="protein sequence ID" value="OWZ83579.1"/>
    <property type="molecule type" value="Genomic_DNA"/>
</dbReference>
<reference evidence="2 3" key="1">
    <citation type="submission" date="2017-06" db="EMBL/GenBank/DDBJ databases">
        <title>Draft Genome Sequence of Natranaerobius trueperi halophilic, alkalithermophilic bacteria from soda lakes.</title>
        <authorList>
            <person name="Zhao B."/>
        </authorList>
    </citation>
    <scope>NUCLEOTIDE SEQUENCE [LARGE SCALE GENOMIC DNA]</scope>
    <source>
        <strain evidence="2 3">DSM 18760</strain>
    </source>
</reference>
<name>A0A226BZF9_9FIRM</name>